<reference evidence="4" key="1">
    <citation type="journal article" date="2017" name="Nat. Ecol. Evol.">
        <title>Genome expansion and lineage-specific genetic innovations in the forest pathogenic fungi Armillaria.</title>
        <authorList>
            <person name="Sipos G."/>
            <person name="Prasanna A.N."/>
            <person name="Walter M.C."/>
            <person name="O'Connor E."/>
            <person name="Balint B."/>
            <person name="Krizsan K."/>
            <person name="Kiss B."/>
            <person name="Hess J."/>
            <person name="Varga T."/>
            <person name="Slot J."/>
            <person name="Riley R."/>
            <person name="Boka B."/>
            <person name="Rigling D."/>
            <person name="Barry K."/>
            <person name="Lee J."/>
            <person name="Mihaltcheva S."/>
            <person name="LaButti K."/>
            <person name="Lipzen A."/>
            <person name="Waldron R."/>
            <person name="Moloney N.M."/>
            <person name="Sperisen C."/>
            <person name="Kredics L."/>
            <person name="Vagvoelgyi C."/>
            <person name="Patrignani A."/>
            <person name="Fitzpatrick D."/>
            <person name="Nagy I."/>
            <person name="Doyle S."/>
            <person name="Anderson J.B."/>
            <person name="Grigoriev I.V."/>
            <person name="Gueldener U."/>
            <person name="Muensterkoetter M."/>
            <person name="Nagy L.G."/>
        </authorList>
    </citation>
    <scope>NUCLEOTIDE SEQUENCE [LARGE SCALE GENOMIC DNA]</scope>
    <source>
        <strain evidence="4">C18/9</strain>
    </source>
</reference>
<feature type="compositionally biased region" description="Polar residues" evidence="1">
    <location>
        <begin position="415"/>
        <end position="427"/>
    </location>
</feature>
<feature type="compositionally biased region" description="Low complexity" evidence="1">
    <location>
        <begin position="965"/>
        <end position="983"/>
    </location>
</feature>
<gene>
    <name evidence="3" type="ORF">ARMOST_10249</name>
</gene>
<proteinExistence type="predicted"/>
<feature type="transmembrane region" description="Helical" evidence="2">
    <location>
        <begin position="126"/>
        <end position="146"/>
    </location>
</feature>
<dbReference type="Proteomes" id="UP000219338">
    <property type="component" value="Unassembled WGS sequence"/>
</dbReference>
<feature type="compositionally biased region" description="Low complexity" evidence="1">
    <location>
        <begin position="482"/>
        <end position="497"/>
    </location>
</feature>
<accession>A0A284RDS3</accession>
<evidence type="ECO:0000313" key="4">
    <source>
        <dbReference type="Proteomes" id="UP000219338"/>
    </source>
</evidence>
<feature type="compositionally biased region" description="Polar residues" evidence="1">
    <location>
        <begin position="545"/>
        <end position="556"/>
    </location>
</feature>
<organism evidence="3 4">
    <name type="scientific">Armillaria ostoyae</name>
    <name type="common">Armillaria root rot fungus</name>
    <dbReference type="NCBI Taxonomy" id="47428"/>
    <lineage>
        <taxon>Eukaryota</taxon>
        <taxon>Fungi</taxon>
        <taxon>Dikarya</taxon>
        <taxon>Basidiomycota</taxon>
        <taxon>Agaricomycotina</taxon>
        <taxon>Agaricomycetes</taxon>
        <taxon>Agaricomycetidae</taxon>
        <taxon>Agaricales</taxon>
        <taxon>Marasmiineae</taxon>
        <taxon>Physalacriaceae</taxon>
        <taxon>Armillaria</taxon>
    </lineage>
</organism>
<feature type="compositionally biased region" description="Low complexity" evidence="1">
    <location>
        <begin position="819"/>
        <end position="828"/>
    </location>
</feature>
<evidence type="ECO:0000313" key="3">
    <source>
        <dbReference type="EMBL" id="SJL06907.1"/>
    </source>
</evidence>
<feature type="compositionally biased region" description="Polar residues" evidence="1">
    <location>
        <begin position="396"/>
        <end position="406"/>
    </location>
</feature>
<feature type="compositionally biased region" description="Gly residues" evidence="1">
    <location>
        <begin position="896"/>
        <end position="915"/>
    </location>
</feature>
<keyword evidence="2" id="KW-0812">Transmembrane</keyword>
<feature type="compositionally biased region" description="Polar residues" evidence="1">
    <location>
        <begin position="1022"/>
        <end position="1031"/>
    </location>
</feature>
<feature type="region of interest" description="Disordered" evidence="1">
    <location>
        <begin position="396"/>
        <end position="497"/>
    </location>
</feature>
<feature type="compositionally biased region" description="Low complexity" evidence="1">
    <location>
        <begin position="596"/>
        <end position="617"/>
    </location>
</feature>
<evidence type="ECO:0000256" key="2">
    <source>
        <dbReference type="SAM" id="Phobius"/>
    </source>
</evidence>
<feature type="compositionally biased region" description="Gly residues" evidence="1">
    <location>
        <begin position="984"/>
        <end position="999"/>
    </location>
</feature>
<feature type="compositionally biased region" description="Polar residues" evidence="1">
    <location>
        <begin position="860"/>
        <end position="870"/>
    </location>
</feature>
<sequence>MGVGTATFILMIGRHKRITKNNLLPRLSFNFRMDRYRHEVELYNPYEPRPEAGPSTTEYKNEARTGLLTQSTEQRAEKSWLQHGLCFTLHGILVCVHFLILLVWITRAEHNATVPIGRRSNIISTAIVQVPQIIGTLYLAGIIFVSQQLGARRNARTRQTLTATSDNMAAWSGLGAAIFRLYRGLEHHNSRYIQPPTIQPNTKRSHCYHARKAEYLGEYASSNPTSFWLDSTPVVPYLAHSDRASKIGLENGTLYDVVSGGGGKGTVSLNATTFNVSCGYVDGTPYQGNATSISVLAPDTFRWLPLYPYTLKDPWRHAVFYTSANITDSNGSNGIHISLNPPMQPGAHMDQSRKNVSNFSETVVYSIQIIGCTISLINQSAAVDAESHLLQHVSPSGVKSTSQWPSWQPDAAPANATTASVSSQSTKVVPRTEDTSPPAEQDSTPIIADPVTAMTPAAERTDPITSPNHPTTDPYPMPRPITTEATPTTTEVASTSTEQYNTTSIVDSMMALQTTTSSAWINTTISDSSSTKTDPPRTSRPTFSEDLQSSTSTYNGASFAPLQDPSPKPAPPNNGGGGEENTGEGNRIPTLASRQDSSPDPNNSGGSPPNINPAPGNNDGGVGGAAPQDPSPKPAPPNNGGGEPKGAPAPQNSNSNPAPPSDGGTSGGGDTPQFASPQDSNPNPAPPNNGGNSPQPQPPPAPQNPNPNPAPLNNDGGTPPQNSNPGSDDSGGVGGAAPQDPNPEPASPNSDDGGGGGAPHNSNPSPAPDGGEGDRSSPQFASPQDPNPNPAPPNNGGGSNSGNGNGGNGGGGGGGNSGQGTNTPGQGPVKSSNNSVWFGGGGQGDGQQNSNFGTAGEPPSDNSNTTPQNYPTAQGQDTTGGQQNPPGMENSPPAGNGNGNTSGQSGGGDGAGQNGGDPSDGTQDTGETGDTSGQDSGAGTQGTGDTSRQGAAGDSGGAAGDDSDGAQSAGGTSGQDSGSQPGTEGTGDTSGQGPGGQNGGAESTGSDGSTSGMGGQGGVTDQPMSTPTSNGAEPPTAASDTVAVVTVTSTTIKMTMVNATTTVTAIRSSGTPATVSYYDSSDVFLGVWWELFNQAALSRFPSTDDCPGHPWQNPEVCNPFTVIEQFVLEDIGLYPVLLDSPIRSGSKVVTLHGLENSLASATAASYWAALHTIGGGMKDGDPSNAANNNYKVAAAVGNATIEYPYTVMQLTINLTPLLMGQAASILLFILVWRLVGRPVRSDSGIDTVGLLQIVWFMRARPELQRIIADVDSPAVEHLRKAGMVNVSLDGVGDETRPLAGCGE</sequence>
<dbReference type="OrthoDB" id="2644397at2759"/>
<protein>
    <submittedName>
        <fullName evidence="3">Uncharacterized protein</fullName>
    </submittedName>
</protein>
<feature type="compositionally biased region" description="Gly residues" evidence="1">
    <location>
        <begin position="795"/>
        <end position="818"/>
    </location>
</feature>
<feature type="compositionally biased region" description="Pro residues" evidence="1">
    <location>
        <begin position="695"/>
        <end position="710"/>
    </location>
</feature>
<feature type="compositionally biased region" description="Low complexity" evidence="1">
    <location>
        <begin position="671"/>
        <end position="694"/>
    </location>
</feature>
<dbReference type="STRING" id="47428.A0A284RDS3"/>
<feature type="region of interest" description="Disordered" evidence="1">
    <location>
        <begin position="525"/>
        <end position="1040"/>
    </location>
</feature>
<feature type="compositionally biased region" description="Low complexity" evidence="1">
    <location>
        <begin position="916"/>
        <end position="937"/>
    </location>
</feature>
<feature type="compositionally biased region" description="Low complexity" evidence="1">
    <location>
        <begin position="1000"/>
        <end position="1010"/>
    </location>
</feature>
<keyword evidence="4" id="KW-1185">Reference proteome</keyword>
<dbReference type="OMA" id="PLWIASH"/>
<feature type="transmembrane region" description="Helical" evidence="2">
    <location>
        <begin position="85"/>
        <end position="106"/>
    </location>
</feature>
<feature type="compositionally biased region" description="Low complexity" evidence="1">
    <location>
        <begin position="871"/>
        <end position="887"/>
    </location>
</feature>
<name>A0A284RDS3_ARMOS</name>
<keyword evidence="2" id="KW-0472">Membrane</keyword>
<keyword evidence="2" id="KW-1133">Transmembrane helix</keyword>
<feature type="compositionally biased region" description="Low complexity" evidence="1">
    <location>
        <begin position="645"/>
        <end position="656"/>
    </location>
</feature>
<evidence type="ECO:0000256" key="1">
    <source>
        <dbReference type="SAM" id="MobiDB-lite"/>
    </source>
</evidence>
<dbReference type="EMBL" id="FUEG01000007">
    <property type="protein sequence ID" value="SJL06907.1"/>
    <property type="molecule type" value="Genomic_DNA"/>
</dbReference>